<gene>
    <name evidence="11 13" type="primary">atpG</name>
    <name evidence="11" type="synonym">atpF2</name>
</gene>
<keyword evidence="3 11" id="KW-0813">Transport</keyword>
<dbReference type="Pfam" id="PF00430">
    <property type="entry name" value="ATP-synt_B"/>
    <property type="match status" value="1"/>
</dbReference>
<keyword evidence="6 11" id="KW-0375">Hydrogen ion transport</keyword>
<evidence type="ECO:0000256" key="6">
    <source>
        <dbReference type="ARBA" id="ARBA00022781"/>
    </source>
</evidence>
<evidence type="ECO:0000256" key="2">
    <source>
        <dbReference type="ARBA" id="ARBA00005513"/>
    </source>
</evidence>
<keyword evidence="11" id="KW-1003">Cell membrane</keyword>
<evidence type="ECO:0000256" key="8">
    <source>
        <dbReference type="ARBA" id="ARBA00023065"/>
    </source>
</evidence>
<evidence type="ECO:0000256" key="11">
    <source>
        <dbReference type="HAMAP-Rule" id="MF_01399"/>
    </source>
</evidence>
<evidence type="ECO:0000256" key="3">
    <source>
        <dbReference type="ARBA" id="ARBA00022448"/>
    </source>
</evidence>
<evidence type="ECO:0000256" key="5">
    <source>
        <dbReference type="ARBA" id="ARBA00022692"/>
    </source>
</evidence>
<sequence length="158" mass="18270">MLYINSFSLLAEGGLFDFDATLPFIALEFLLLIIVLNLIYYQPIIQVIDSREEYIRENLNKASIYLDEANELAKSYELELIAARKEAIKMVTTSQNEAQEFVNAQIHQAQKEAQDLIHSSMMQFEKEKNKAIYSLEKQVEQISEQIKNKLISTYIKKG</sequence>
<dbReference type="CDD" id="cd06503">
    <property type="entry name" value="ATP-synt_Fo_b"/>
    <property type="match status" value="1"/>
</dbReference>
<dbReference type="GO" id="GO:0046961">
    <property type="term" value="F:proton-transporting ATPase activity, rotational mechanism"/>
    <property type="evidence" value="ECO:0007669"/>
    <property type="project" value="TreeGrafter"/>
</dbReference>
<reference evidence="13" key="1">
    <citation type="journal article" date="2015" name="Genome Biol. Evol.">
        <title>Extreme features of the Galdieria sulphuraria organellar genomes: a consequence of polyextremophily?</title>
        <authorList>
            <person name="Jain K."/>
            <person name="Krause K."/>
            <person name="Grewe F."/>
            <person name="Nelson G.F."/>
            <person name="Weber A.P."/>
            <person name="Christensen A.C."/>
            <person name="Mower J.P."/>
        </authorList>
    </citation>
    <scope>NUCLEOTIDE SEQUENCE</scope>
    <source>
        <strain evidence="13">074W</strain>
    </source>
</reference>
<name>A0A075W1K3_GALSU</name>
<comment type="function">
    <text evidence="11">Component of the F(0) channel, it forms part of the peripheral stalk, linking F(1) to F(0). The b'-subunit is a diverged and duplicated form of b found in plants and photosynthetic bacteria.</text>
</comment>
<dbReference type="InterPro" id="IPR034679">
    <property type="entry name" value="ATP_synth_b"/>
</dbReference>
<evidence type="ECO:0000256" key="7">
    <source>
        <dbReference type="ARBA" id="ARBA00022989"/>
    </source>
</evidence>
<dbReference type="GO" id="GO:0005886">
    <property type="term" value="C:plasma membrane"/>
    <property type="evidence" value="ECO:0007669"/>
    <property type="project" value="UniProtKB-SubCell"/>
</dbReference>
<evidence type="ECO:0000256" key="1">
    <source>
        <dbReference type="ARBA" id="ARBA00004167"/>
    </source>
</evidence>
<dbReference type="RefSeq" id="YP_009051119.1">
    <property type="nucleotide sequence ID" value="NC_024665.1"/>
</dbReference>
<comment type="similarity">
    <text evidence="2 11 12">Belongs to the ATPase B chain family.</text>
</comment>
<keyword evidence="9 11" id="KW-0472">Membrane</keyword>
<dbReference type="NCBIfam" id="NF005607">
    <property type="entry name" value="PRK07353.1"/>
    <property type="match status" value="1"/>
</dbReference>
<evidence type="ECO:0000256" key="4">
    <source>
        <dbReference type="ARBA" id="ARBA00022547"/>
    </source>
</evidence>
<dbReference type="GeneID" id="20005613"/>
<keyword evidence="4 11" id="KW-0138">CF(0)</keyword>
<dbReference type="GO" id="GO:0045259">
    <property type="term" value="C:proton-transporting ATP synthase complex"/>
    <property type="evidence" value="ECO:0007669"/>
    <property type="project" value="UniProtKB-KW"/>
</dbReference>
<comment type="function">
    <text evidence="10 11">F(1)F(0) ATP synthase produces ATP from ADP in the presence of a proton or sodium gradient. F-type ATPases consist of two structural domains, F(1) containing the extramembraneous catalytic core and F(0) containing the membrane proton channel, linked together by a central stalk and a peripheral stalk. During catalysis, ATP synthesis in the catalytic domain of F(1) is coupled via a rotary mechanism of the central stalk subunits to proton translocation.</text>
</comment>
<dbReference type="PANTHER" id="PTHR33445">
    <property type="entry name" value="ATP SYNTHASE SUBUNIT B', CHLOROPLASTIC"/>
    <property type="match status" value="1"/>
</dbReference>
<keyword evidence="8 11" id="KW-0406">Ion transport</keyword>
<dbReference type="EMBL" id="KJ700459">
    <property type="protein sequence ID" value="AIG92562.1"/>
    <property type="molecule type" value="Genomic_DNA"/>
</dbReference>
<dbReference type="PANTHER" id="PTHR33445:SF2">
    <property type="entry name" value="ATP SYNTHASE SUBUNIT B', CHLOROPLASTIC"/>
    <property type="match status" value="1"/>
</dbReference>
<keyword evidence="11" id="KW-0066">ATP synthesis</keyword>
<comment type="subunit">
    <text evidence="11">F-type ATPases have 2 components, F(1) - the catalytic core - and F(0) - the membrane proton channel. F(1) has five subunits: alpha(3), beta(3), gamma(1), delta(1), epsilon(1). F(0) has four main subunits: a(1), b(1), b'(1) and c(10-14). The alpha and beta chains form an alternating ring which encloses part of the gamma chain. F(1) is attached to F(0) by a central stalk formed by the gamma and epsilon chains, while a peripheral stalk is formed by the delta, b and b' chains.</text>
</comment>
<dbReference type="InterPro" id="IPR002146">
    <property type="entry name" value="ATP_synth_b/b'su_bac/chlpt"/>
</dbReference>
<dbReference type="InterPro" id="IPR050059">
    <property type="entry name" value="ATP_synthase_B_chain"/>
</dbReference>
<keyword evidence="7 11" id="KW-1133">Transmembrane helix</keyword>
<evidence type="ECO:0000256" key="10">
    <source>
        <dbReference type="ARBA" id="ARBA00025198"/>
    </source>
</evidence>
<comment type="subcellular location">
    <subcellularLocation>
        <location evidence="11">Cell membrane</location>
        <topology evidence="11">Single-pass membrane protein</topology>
    </subcellularLocation>
    <subcellularLocation>
        <location evidence="1">Membrane</location>
        <topology evidence="1">Single-pass membrane protein</topology>
    </subcellularLocation>
</comment>
<accession>A0A075W1K3</accession>
<keyword evidence="13" id="KW-0934">Plastid</keyword>
<evidence type="ECO:0000256" key="12">
    <source>
        <dbReference type="RuleBase" id="RU003848"/>
    </source>
</evidence>
<evidence type="ECO:0000313" key="13">
    <source>
        <dbReference type="EMBL" id="AIG92562.1"/>
    </source>
</evidence>
<dbReference type="HAMAP" id="MF_01398">
    <property type="entry name" value="ATP_synth_b_bprime"/>
    <property type="match status" value="1"/>
</dbReference>
<evidence type="ECO:0000256" key="9">
    <source>
        <dbReference type="ARBA" id="ARBA00023136"/>
    </source>
</evidence>
<protein>
    <submittedName>
        <fullName evidence="13">ATP synthase CF0 B' subunit</fullName>
    </submittedName>
</protein>
<keyword evidence="5 11" id="KW-0812">Transmembrane</keyword>
<dbReference type="KEGG" id="gsl:JL72_p091"/>
<dbReference type="HAMAP" id="MF_01399">
    <property type="entry name" value="ATP_synth_bprime"/>
    <property type="match status" value="1"/>
</dbReference>
<proteinExistence type="inferred from homology"/>
<feature type="transmembrane region" description="Helical" evidence="11">
    <location>
        <begin position="20"/>
        <end position="41"/>
    </location>
</feature>
<organism evidence="13">
    <name type="scientific">Galdieria sulphuraria</name>
    <name type="common">Red alga</name>
    <dbReference type="NCBI Taxonomy" id="130081"/>
    <lineage>
        <taxon>Eukaryota</taxon>
        <taxon>Rhodophyta</taxon>
        <taxon>Bangiophyceae</taxon>
        <taxon>Galdieriales</taxon>
        <taxon>Galdieriaceae</taxon>
        <taxon>Galdieria</taxon>
    </lineage>
</organism>
<dbReference type="AlphaFoldDB" id="A0A075W1K3"/>
<dbReference type="GO" id="GO:0046933">
    <property type="term" value="F:proton-transporting ATP synthase activity, rotational mechanism"/>
    <property type="evidence" value="ECO:0007669"/>
    <property type="project" value="UniProtKB-UniRule"/>
</dbReference>
<geneLocation type="plastid" evidence="13"/>